<keyword evidence="2" id="KW-1185">Reference proteome</keyword>
<evidence type="ECO:0000313" key="1">
    <source>
        <dbReference type="EMBL" id="NEG78879.1"/>
    </source>
</evidence>
<dbReference type="Proteomes" id="UP000469763">
    <property type="component" value="Unassembled WGS sequence"/>
</dbReference>
<comment type="caution">
    <text evidence="1">The sequence shown here is derived from an EMBL/GenBank/DDBJ whole genome shotgun (WGS) entry which is preliminary data.</text>
</comment>
<proteinExistence type="predicted"/>
<dbReference type="AlphaFoldDB" id="A0A7K3TJI2"/>
<reference evidence="1 2" key="1">
    <citation type="submission" date="2019-10" db="EMBL/GenBank/DDBJ databases">
        <title>Bifidobacterium from non-human primates.</title>
        <authorList>
            <person name="Modesto M."/>
        </authorList>
    </citation>
    <scope>NUCLEOTIDE SEQUENCE [LARGE SCALE GENOMIC DNA]</scope>
    <source>
        <strain evidence="1 2">TREC</strain>
    </source>
</reference>
<protein>
    <submittedName>
        <fullName evidence="1">Uncharacterized protein</fullName>
    </submittedName>
</protein>
<dbReference type="RefSeq" id="WP_152350604.1">
    <property type="nucleotide sequence ID" value="NZ_WBSN01000011.1"/>
</dbReference>
<evidence type="ECO:0000313" key="2">
    <source>
        <dbReference type="Proteomes" id="UP000469763"/>
    </source>
</evidence>
<name>A0A7K3TJI2_9BIFI</name>
<accession>A0A7K3TJI2</accession>
<gene>
    <name evidence="1" type="ORF">GFD22_07835</name>
</gene>
<organism evidence="1 2">
    <name type="scientific">Bifidobacterium avesanii</name>
    <dbReference type="NCBI Taxonomy" id="1798157"/>
    <lineage>
        <taxon>Bacteria</taxon>
        <taxon>Bacillati</taxon>
        <taxon>Actinomycetota</taxon>
        <taxon>Actinomycetes</taxon>
        <taxon>Bifidobacteriales</taxon>
        <taxon>Bifidobacteriaceae</taxon>
        <taxon>Bifidobacterium</taxon>
    </lineage>
</organism>
<sequence length="60" mass="6737">MSGDHFAVLGRIGHRHRHRIKHWMRCRTFAAHSMSRVAAHVGIGSNVRLASHPKTKADAD</sequence>
<dbReference type="EMBL" id="WHZY01000012">
    <property type="protein sequence ID" value="NEG78879.1"/>
    <property type="molecule type" value="Genomic_DNA"/>
</dbReference>